<keyword evidence="2" id="KW-1133">Transmembrane helix</keyword>
<dbReference type="EMBL" id="CP149782">
    <property type="protein sequence ID" value="WYF45860.1"/>
    <property type="molecule type" value="Genomic_DNA"/>
</dbReference>
<protein>
    <submittedName>
        <fullName evidence="4">Glucodextranase DOMON-like domain-containing protein</fullName>
    </submittedName>
</protein>
<evidence type="ECO:0000256" key="1">
    <source>
        <dbReference type="SAM" id="MobiDB-lite"/>
    </source>
</evidence>
<sequence length="244" mass="26025">MTLVAAATLSFSDPAGDAHGDGGYVLPLRPAVSAEALDLRSFEVEVEGRTTRLTVDFGGHQNPWRLPSGFSAGVTDIFIKTDAGGQRDLKGLGLRTAGSDGWQYHIQVDGARPLLEQVQGDQRRTLTPPEVEMNGTRLVIETDQLPTGKHAYWVTSSVYTPLSPDGRMRPDPSPNASGLQALGEGRPVPVDVLAAPGDRRAYTNGTLAAVGQTRDWRLATLMALGALGLGLTGLSVWRSWRQGA</sequence>
<reference evidence="4" key="1">
    <citation type="submission" date="2024-03" db="EMBL/GenBank/DDBJ databases">
        <title>Deinococcus weizhi sp. nov., isolated from human skin.</title>
        <authorList>
            <person name="Wei Z."/>
            <person name="Tian F."/>
            <person name="Yang C."/>
            <person name="Xin L.T."/>
            <person name="Wen Z.J."/>
            <person name="Lan K.C."/>
            <person name="Yu L."/>
            <person name="Zhe W."/>
            <person name="Dan F.D."/>
            <person name="Jun W."/>
            <person name="Rui Z."/>
            <person name="Yong X.J."/>
            <person name="Ting Y."/>
            <person name="Wei X."/>
            <person name="Xu Z.G."/>
            <person name="Xin Z."/>
            <person name="Dong F.G."/>
            <person name="Ni X.M."/>
            <person name="Zheng M.G."/>
            <person name="Chun Y."/>
            <person name="Qian W.X."/>
        </authorList>
    </citation>
    <scope>NUCLEOTIDE SEQUENCE</scope>
    <source>
        <strain evidence="4">VB142</strain>
    </source>
</reference>
<keyword evidence="2" id="KW-0472">Membrane</keyword>
<proteinExistence type="predicted"/>
<organism evidence="4">
    <name type="scientific">Deinococcus sp. VB142</name>
    <dbReference type="NCBI Taxonomy" id="3112952"/>
    <lineage>
        <taxon>Bacteria</taxon>
        <taxon>Thermotogati</taxon>
        <taxon>Deinococcota</taxon>
        <taxon>Deinococci</taxon>
        <taxon>Deinococcales</taxon>
        <taxon>Deinococcaceae</taxon>
        <taxon>Deinococcus</taxon>
    </lineage>
</organism>
<evidence type="ECO:0000313" key="4">
    <source>
        <dbReference type="EMBL" id="WYF45860.1"/>
    </source>
</evidence>
<name>A0AAU6Q672_9DEIO</name>
<evidence type="ECO:0000259" key="3">
    <source>
        <dbReference type="Pfam" id="PF09985"/>
    </source>
</evidence>
<feature type="region of interest" description="Disordered" evidence="1">
    <location>
        <begin position="163"/>
        <end position="185"/>
    </location>
</feature>
<evidence type="ECO:0000256" key="2">
    <source>
        <dbReference type="SAM" id="Phobius"/>
    </source>
</evidence>
<dbReference type="Gene3D" id="2.60.40.1190">
    <property type="match status" value="1"/>
</dbReference>
<dbReference type="AlphaFoldDB" id="A0AAU6Q672"/>
<gene>
    <name evidence="4" type="ORF">WDJ50_01305</name>
</gene>
<feature type="domain" description="Glucodextranase-like C-terminal" evidence="3">
    <location>
        <begin position="10"/>
        <end position="120"/>
    </location>
</feature>
<feature type="transmembrane region" description="Helical" evidence="2">
    <location>
        <begin position="216"/>
        <end position="237"/>
    </location>
</feature>
<keyword evidence="2" id="KW-0812">Transmembrane</keyword>
<accession>A0AAU6Q672</accession>
<dbReference type="Pfam" id="PF09985">
    <property type="entry name" value="Glucodextran_C"/>
    <property type="match status" value="1"/>
</dbReference>
<dbReference type="RefSeq" id="WP_339097207.1">
    <property type="nucleotide sequence ID" value="NZ_CP149782.1"/>
</dbReference>
<dbReference type="SUPFAM" id="SSF49344">
    <property type="entry name" value="CBD9-like"/>
    <property type="match status" value="1"/>
</dbReference>
<dbReference type="InterPro" id="IPR019248">
    <property type="entry name" value="Glucodextran_C"/>
</dbReference>